<evidence type="ECO:0008006" key="4">
    <source>
        <dbReference type="Google" id="ProtNLM"/>
    </source>
</evidence>
<gene>
    <name evidence="2" type="ORF">L323_12320</name>
</gene>
<dbReference type="SUPFAM" id="SSF53067">
    <property type="entry name" value="Actin-like ATPase domain"/>
    <property type="match status" value="1"/>
</dbReference>
<name>U4R048_9FIRM</name>
<comment type="similarity">
    <text evidence="1">Belongs to the ROK (NagC/XylR) family.</text>
</comment>
<dbReference type="PANTHER" id="PTHR18964:SF149">
    <property type="entry name" value="BIFUNCTIONAL UDP-N-ACETYLGLUCOSAMINE 2-EPIMERASE_N-ACETYLMANNOSAMINE KINASE"/>
    <property type="match status" value="1"/>
</dbReference>
<dbReference type="CDD" id="cd23763">
    <property type="entry name" value="ASKHA_ATPase_ROK"/>
    <property type="match status" value="1"/>
</dbReference>
<dbReference type="RefSeq" id="WP_020815952.1">
    <property type="nucleotide sequence ID" value="NZ_ATAY01000044.1"/>
</dbReference>
<comment type="caution">
    <text evidence="2">The sequence shown here is derived from an EMBL/GenBank/DDBJ whole genome shotgun (WGS) entry which is preliminary data.</text>
</comment>
<evidence type="ECO:0000313" key="2">
    <source>
        <dbReference type="EMBL" id="EPR10816.1"/>
    </source>
</evidence>
<dbReference type="PROSITE" id="PS01125">
    <property type="entry name" value="ROK"/>
    <property type="match status" value="1"/>
</dbReference>
<dbReference type="STRING" id="1330534.L323_12320"/>
<proteinExistence type="inferred from homology"/>
<protein>
    <recommendedName>
        <fullName evidence="4">ROK family transcriptional regulator</fullName>
    </recommendedName>
</protein>
<dbReference type="AlphaFoldDB" id="U4R048"/>
<dbReference type="PATRIC" id="fig|1330534.3.peg.2455"/>
<dbReference type="EMBL" id="ATAY01000044">
    <property type="protein sequence ID" value="EPR10816.1"/>
    <property type="molecule type" value="Genomic_DNA"/>
</dbReference>
<accession>U4R048</accession>
<reference evidence="2 3" key="1">
    <citation type="journal article" date="2013" name="Genome Announc.">
        <title>Draft Genome Sequence of the Cellulolytic Bacterium Clostridium papyrosolvens C7 (ATCC 700395).</title>
        <authorList>
            <person name="Zepeda V."/>
            <person name="Dassa B."/>
            <person name="Borovok I."/>
            <person name="Lamed R."/>
            <person name="Bayer E.A."/>
            <person name="Cate J.H."/>
        </authorList>
    </citation>
    <scope>NUCLEOTIDE SEQUENCE [LARGE SCALE GENOMIC DNA]</scope>
    <source>
        <strain evidence="2 3">C7</strain>
    </source>
</reference>
<dbReference type="Gene3D" id="3.30.420.40">
    <property type="match status" value="2"/>
</dbReference>
<dbReference type="InterPro" id="IPR000600">
    <property type="entry name" value="ROK"/>
</dbReference>
<dbReference type="OrthoDB" id="9810372at2"/>
<sequence>MVKFFVGLDVGATNVRVNFFETQGNKLGTTIVFPFKQCRTATEEVESNICKPIEHIVQENQLDIKGMQGIGMSVAANFDRKTGDVVKWPNNGLWNGFKLSSYLENKYRIPIIMEDDANCAALGEFIMGSAAGLRNFVYITVSTGIGCGLILNGDLYTGNNGWAGEIGHVVMRKDGPICKCGVRGCLQSMASGPAILRRTKELAKNAGISIDECYKLEQVFEYPEEVAPYLEQSCREAAEYLSELISKLIMILDISDVILGGGVTRAGSVFMEPLNRILKDYAHCSGRKVTLKLAQLGDNSGTIGAVNLIYKHLNNGDDIKTIY</sequence>
<organism evidence="2 3">
    <name type="scientific">Ruminiclostridium papyrosolvens C7</name>
    <dbReference type="NCBI Taxonomy" id="1330534"/>
    <lineage>
        <taxon>Bacteria</taxon>
        <taxon>Bacillati</taxon>
        <taxon>Bacillota</taxon>
        <taxon>Clostridia</taxon>
        <taxon>Eubacteriales</taxon>
        <taxon>Oscillospiraceae</taxon>
        <taxon>Ruminiclostridium</taxon>
    </lineage>
</organism>
<dbReference type="Proteomes" id="UP000016860">
    <property type="component" value="Unassembled WGS sequence"/>
</dbReference>
<dbReference type="Pfam" id="PF00480">
    <property type="entry name" value="ROK"/>
    <property type="match status" value="1"/>
</dbReference>
<dbReference type="InterPro" id="IPR049874">
    <property type="entry name" value="ROK_cs"/>
</dbReference>
<evidence type="ECO:0000313" key="3">
    <source>
        <dbReference type="Proteomes" id="UP000016860"/>
    </source>
</evidence>
<evidence type="ECO:0000256" key="1">
    <source>
        <dbReference type="ARBA" id="ARBA00006479"/>
    </source>
</evidence>
<dbReference type="InterPro" id="IPR043129">
    <property type="entry name" value="ATPase_NBD"/>
</dbReference>
<dbReference type="PANTHER" id="PTHR18964">
    <property type="entry name" value="ROK (REPRESSOR, ORF, KINASE) FAMILY"/>
    <property type="match status" value="1"/>
</dbReference>